<dbReference type="AlphaFoldDB" id="A0A3R7LEJ4"/>
<dbReference type="Proteomes" id="UP000284403">
    <property type="component" value="Unassembled WGS sequence"/>
</dbReference>
<gene>
    <name evidence="1" type="ORF">Tco025E_00918</name>
</gene>
<evidence type="ECO:0000313" key="2">
    <source>
        <dbReference type="Proteomes" id="UP000284403"/>
    </source>
</evidence>
<accession>A0A3R7LEJ4</accession>
<dbReference type="RefSeq" id="XP_029232042.1">
    <property type="nucleotide sequence ID" value="XM_029367857.1"/>
</dbReference>
<comment type="caution">
    <text evidence="1">The sequence shown here is derived from an EMBL/GenBank/DDBJ whole genome shotgun (WGS) entry which is preliminary data.</text>
</comment>
<keyword evidence="2" id="KW-1185">Reference proteome</keyword>
<protein>
    <submittedName>
        <fullName evidence="1">Uncharacterized protein</fullName>
    </submittedName>
</protein>
<evidence type="ECO:0000313" key="1">
    <source>
        <dbReference type="EMBL" id="RNF26836.1"/>
    </source>
</evidence>
<dbReference type="OrthoDB" id="247789at2759"/>
<dbReference type="GeneID" id="40314529"/>
<sequence length="141" mass="16041">MLRRWLPTPWTAGLRAARLGASVRCAGDWQPRTKQRHRFSKAAMMEGRERHQRQKSVAALRQRVNEEHGLQQRERAQLRRRYDRTASALIHGASKRSSASAADALATARHLLTLQEATRRAMRGGKSGRTAMFVSGKEWRG</sequence>
<name>A0A3R7LEJ4_9TRYP</name>
<reference evidence="1 2" key="1">
    <citation type="journal article" date="2018" name="BMC Genomics">
        <title>Genomic comparison of Trypanosoma conorhini and Trypanosoma rangeli to Trypanosoma cruzi strains of high and low virulence.</title>
        <authorList>
            <person name="Bradwell K.R."/>
            <person name="Koparde V.N."/>
            <person name="Matveyev A.V."/>
            <person name="Serrano M.G."/>
            <person name="Alves J.M."/>
            <person name="Parikh H."/>
            <person name="Huang B."/>
            <person name="Lee V."/>
            <person name="Espinosa-Alvarez O."/>
            <person name="Ortiz P.A."/>
            <person name="Costa-Martins A.G."/>
            <person name="Teixeira M.M."/>
            <person name="Buck G.A."/>
        </authorList>
    </citation>
    <scope>NUCLEOTIDE SEQUENCE [LARGE SCALE GENOMIC DNA]</scope>
    <source>
        <strain evidence="1 2">025E</strain>
    </source>
</reference>
<organism evidence="1 2">
    <name type="scientific">Trypanosoma conorhini</name>
    <dbReference type="NCBI Taxonomy" id="83891"/>
    <lineage>
        <taxon>Eukaryota</taxon>
        <taxon>Discoba</taxon>
        <taxon>Euglenozoa</taxon>
        <taxon>Kinetoplastea</taxon>
        <taxon>Metakinetoplastina</taxon>
        <taxon>Trypanosomatida</taxon>
        <taxon>Trypanosomatidae</taxon>
        <taxon>Trypanosoma</taxon>
    </lineage>
</organism>
<proteinExistence type="predicted"/>
<dbReference type="EMBL" id="MKKU01000026">
    <property type="protein sequence ID" value="RNF26836.1"/>
    <property type="molecule type" value="Genomic_DNA"/>
</dbReference>